<dbReference type="PROSITE" id="PS50041">
    <property type="entry name" value="C_TYPE_LECTIN_2"/>
    <property type="match status" value="2"/>
</dbReference>
<dbReference type="SUPFAM" id="SSF56436">
    <property type="entry name" value="C-type lectin-like"/>
    <property type="match status" value="2"/>
</dbReference>
<dbReference type="Proteomes" id="UP001497482">
    <property type="component" value="Chromosome 5"/>
</dbReference>
<dbReference type="PANTHER" id="PTHR45784:SF3">
    <property type="entry name" value="C-TYPE LECTIN DOMAIN FAMILY 4 MEMBER K-LIKE-RELATED"/>
    <property type="match status" value="1"/>
</dbReference>
<sequence length="369" mass="42197">MKTRQKAREDVRPKSSSRTGHGTIFLTFAHELIDEYHFIEQSKSWSEAQQYCREHFTDLATIQREEDLSRVHIPAGQVAWIGLHDDPAAWFKVMTNASNSWRWSVTGATSPGGFQNWNTADPDKWSGKEACVIIADSKWIDILCPINAHCLCFKVQEGVKQFILVSNYSRTWLGCQSMCRQNYQDLAQIESAEENQAAMTASAGVAYAWIGLYRNIWLWSDLSNSSFRNWKLGSPNNMDNNEHCVLMNEDGLMEDDTCSEPQSFVCHEGTLNMIGPWTLLGLRTREWNVYMSVDASAEEYCPDSELMFAVKQRRSVLQTQMRIQTDLDLSDAAVSEQLLKLLQERLQEKIPGTDFKLRWSKAPEKKDSA</sequence>
<dbReference type="AlphaFoldDB" id="A0AAV2LW02"/>
<name>A0AAV2LW02_KNICA</name>
<protein>
    <recommendedName>
        <fullName evidence="1">C-type lectin domain-containing protein</fullName>
    </recommendedName>
</protein>
<feature type="domain" description="C-type lectin" evidence="1">
    <location>
        <begin position="162"/>
        <end position="267"/>
    </location>
</feature>
<keyword evidence="3" id="KW-1185">Reference proteome</keyword>
<evidence type="ECO:0000313" key="2">
    <source>
        <dbReference type="EMBL" id="CAL1605249.1"/>
    </source>
</evidence>
<feature type="domain" description="C-type lectin" evidence="1">
    <location>
        <begin position="36"/>
        <end position="153"/>
    </location>
</feature>
<reference evidence="2 3" key="1">
    <citation type="submission" date="2024-04" db="EMBL/GenBank/DDBJ databases">
        <authorList>
            <person name="Waldvogel A.-M."/>
            <person name="Schoenle A."/>
        </authorList>
    </citation>
    <scope>NUCLEOTIDE SEQUENCE [LARGE SCALE GENOMIC DNA]</scope>
</reference>
<dbReference type="SMART" id="SM00034">
    <property type="entry name" value="CLECT"/>
    <property type="match status" value="2"/>
</dbReference>
<organism evidence="2 3">
    <name type="scientific">Knipowitschia caucasica</name>
    <name type="common">Caucasian dwarf goby</name>
    <name type="synonym">Pomatoschistus caucasicus</name>
    <dbReference type="NCBI Taxonomy" id="637954"/>
    <lineage>
        <taxon>Eukaryota</taxon>
        <taxon>Metazoa</taxon>
        <taxon>Chordata</taxon>
        <taxon>Craniata</taxon>
        <taxon>Vertebrata</taxon>
        <taxon>Euteleostomi</taxon>
        <taxon>Actinopterygii</taxon>
        <taxon>Neopterygii</taxon>
        <taxon>Teleostei</taxon>
        <taxon>Neoteleostei</taxon>
        <taxon>Acanthomorphata</taxon>
        <taxon>Gobiaria</taxon>
        <taxon>Gobiiformes</taxon>
        <taxon>Gobioidei</taxon>
        <taxon>Gobiidae</taxon>
        <taxon>Gobiinae</taxon>
        <taxon>Knipowitschia</taxon>
    </lineage>
</organism>
<dbReference type="Pfam" id="PF00059">
    <property type="entry name" value="Lectin_C"/>
    <property type="match status" value="2"/>
</dbReference>
<dbReference type="InterPro" id="IPR016187">
    <property type="entry name" value="CTDL_fold"/>
</dbReference>
<proteinExistence type="predicted"/>
<dbReference type="PANTHER" id="PTHR45784">
    <property type="entry name" value="C-TYPE LECTIN DOMAIN FAMILY 20 MEMBER A-RELATED"/>
    <property type="match status" value="1"/>
</dbReference>
<dbReference type="Gene3D" id="3.10.100.10">
    <property type="entry name" value="Mannose-Binding Protein A, subunit A"/>
    <property type="match status" value="2"/>
</dbReference>
<dbReference type="EMBL" id="OZ035827">
    <property type="protein sequence ID" value="CAL1605249.1"/>
    <property type="molecule type" value="Genomic_DNA"/>
</dbReference>
<dbReference type="InterPro" id="IPR001304">
    <property type="entry name" value="C-type_lectin-like"/>
</dbReference>
<evidence type="ECO:0000259" key="1">
    <source>
        <dbReference type="PROSITE" id="PS50041"/>
    </source>
</evidence>
<dbReference type="InterPro" id="IPR016186">
    <property type="entry name" value="C-type_lectin-like/link_sf"/>
</dbReference>
<evidence type="ECO:0000313" key="3">
    <source>
        <dbReference type="Proteomes" id="UP001497482"/>
    </source>
</evidence>
<gene>
    <name evidence="2" type="ORF">KC01_LOCUS32664</name>
</gene>
<accession>A0AAV2LW02</accession>